<proteinExistence type="predicted"/>
<accession>A0A8I3W772</accession>
<keyword evidence="3" id="KW-1185">Reference proteome</keyword>
<dbReference type="PANTHER" id="PTHR15566:SF4">
    <property type="entry name" value="POM121-LIKE PROTEIN 1-RELATED"/>
    <property type="match status" value="1"/>
</dbReference>
<dbReference type="PANTHER" id="PTHR15566">
    <property type="entry name" value="POM121-LIKE"/>
    <property type="match status" value="1"/>
</dbReference>
<dbReference type="Ensembl" id="ENSCJAT00000122326.1">
    <property type="protein sequence ID" value="ENSCJAP00000082674.1"/>
    <property type="gene ID" value="ENSCJAG00000069982.1"/>
</dbReference>
<evidence type="ECO:0000256" key="1">
    <source>
        <dbReference type="SAM" id="MobiDB-lite"/>
    </source>
</evidence>
<dbReference type="GeneTree" id="ENSGT00940000163029"/>
<feature type="region of interest" description="Disordered" evidence="1">
    <location>
        <begin position="109"/>
        <end position="157"/>
    </location>
</feature>
<reference evidence="2" key="3">
    <citation type="submission" date="2025-09" db="UniProtKB">
        <authorList>
            <consortium name="Ensembl"/>
        </authorList>
    </citation>
    <scope>IDENTIFICATION</scope>
</reference>
<dbReference type="Proteomes" id="UP000008225">
    <property type="component" value="Chromosome 14"/>
</dbReference>
<dbReference type="InterPro" id="IPR043220">
    <property type="entry name" value="POM121-like_prot_1"/>
</dbReference>
<organism evidence="2 3">
    <name type="scientific">Callithrix jacchus</name>
    <name type="common">White-tufted-ear marmoset</name>
    <name type="synonym">Simia Jacchus</name>
    <dbReference type="NCBI Taxonomy" id="9483"/>
    <lineage>
        <taxon>Eukaryota</taxon>
        <taxon>Metazoa</taxon>
        <taxon>Chordata</taxon>
        <taxon>Craniata</taxon>
        <taxon>Vertebrata</taxon>
        <taxon>Euteleostomi</taxon>
        <taxon>Mammalia</taxon>
        <taxon>Eutheria</taxon>
        <taxon>Euarchontoglires</taxon>
        <taxon>Primates</taxon>
        <taxon>Haplorrhini</taxon>
        <taxon>Platyrrhini</taxon>
        <taxon>Cebidae</taxon>
        <taxon>Callitrichinae</taxon>
        <taxon>Callithrix</taxon>
        <taxon>Callithrix</taxon>
    </lineage>
</organism>
<feature type="region of interest" description="Disordered" evidence="1">
    <location>
        <begin position="1"/>
        <end position="87"/>
    </location>
</feature>
<feature type="compositionally biased region" description="Polar residues" evidence="1">
    <location>
        <begin position="109"/>
        <end position="133"/>
    </location>
</feature>
<evidence type="ECO:0000313" key="3">
    <source>
        <dbReference type="Proteomes" id="UP000008225"/>
    </source>
</evidence>
<feature type="region of interest" description="Disordered" evidence="1">
    <location>
        <begin position="209"/>
        <end position="268"/>
    </location>
</feature>
<protein>
    <submittedName>
        <fullName evidence="2">Uncharacterized protein</fullName>
    </submittedName>
</protein>
<dbReference type="AlphaFoldDB" id="A0A8I3W772"/>
<sequence length="294" mass="31953">MESGAGMPEQDKDPRVQEKPDDQKGGPEVTSDARSAGTPMWDSGGLSPFLPRPGPGPLQRNLHTQRSEIPSDQTSQPSGISKRNAIHSSYSSTGGFLWLKRRKKPASSHCQLPLTSSKTVSEVSPQAVSQGQAQCEKAADSAPGEKPAPRSGSPHLRPLGLINESSSCCHAEMGFAALSRLVSNTWVQLSCRGLSKCWDYRHEPPHPNTWGGFKPPGRCTSRTKRWPGPPQHSHPCRPRTEAEGAVSMPPPGKRQRGWTMLESSGRERPRPWLCCKLIPAPESALPGEQQQEVA</sequence>
<reference evidence="2 3" key="1">
    <citation type="submission" date="2009-03" db="EMBL/GenBank/DDBJ databases">
        <authorList>
            <person name="Warren W."/>
            <person name="Ye L."/>
            <person name="Minx P."/>
            <person name="Worley K."/>
            <person name="Gibbs R."/>
            <person name="Wilson R.K."/>
        </authorList>
    </citation>
    <scope>NUCLEOTIDE SEQUENCE [LARGE SCALE GENOMIC DNA]</scope>
</reference>
<dbReference type="Pfam" id="PF15229">
    <property type="entry name" value="POM121"/>
    <property type="match status" value="1"/>
</dbReference>
<feature type="compositionally biased region" description="Basic and acidic residues" evidence="1">
    <location>
        <begin position="9"/>
        <end position="25"/>
    </location>
</feature>
<feature type="compositionally biased region" description="Polar residues" evidence="1">
    <location>
        <begin position="61"/>
        <end position="87"/>
    </location>
</feature>
<evidence type="ECO:0000313" key="2">
    <source>
        <dbReference type="Ensembl" id="ENSCJAP00000082674.1"/>
    </source>
</evidence>
<name>A0A8I3W772_CALJA</name>
<reference evidence="2" key="2">
    <citation type="submission" date="2025-08" db="UniProtKB">
        <authorList>
            <consortium name="Ensembl"/>
        </authorList>
    </citation>
    <scope>IDENTIFICATION</scope>
</reference>